<accession>A0AA97FBU8</accession>
<reference evidence="2 3" key="1">
    <citation type="submission" date="2019-09" db="EMBL/GenBank/DDBJ databases">
        <title>The complete genome of Methanoplanus sp. FWC-SCC4.</title>
        <authorList>
            <person name="Chen S.-C."/>
            <person name="Zhou Y.-Z."/>
            <person name="Lai M.-C."/>
        </authorList>
    </citation>
    <scope>NUCLEOTIDE SEQUENCE [LARGE SCALE GENOMIC DNA]</scope>
    <source>
        <strain evidence="2 3">FWC-SCC4</strain>
    </source>
</reference>
<keyword evidence="1" id="KW-1133">Transmembrane helix</keyword>
<dbReference type="RefSeq" id="WP_317137792.1">
    <property type="nucleotide sequence ID" value="NZ_CP043875.1"/>
</dbReference>
<dbReference type="Gene3D" id="2.40.50.140">
    <property type="entry name" value="Nucleic acid-binding proteins"/>
    <property type="match status" value="1"/>
</dbReference>
<protein>
    <submittedName>
        <fullName evidence="2">Nucleotide-binding protein</fullName>
    </submittedName>
</protein>
<keyword evidence="1" id="KW-0472">Membrane</keyword>
<feature type="transmembrane region" description="Helical" evidence="1">
    <location>
        <begin position="12"/>
        <end position="30"/>
    </location>
</feature>
<evidence type="ECO:0000313" key="2">
    <source>
        <dbReference type="EMBL" id="WOF16207.1"/>
    </source>
</evidence>
<dbReference type="KEGG" id="mefw:F1737_05540"/>
<evidence type="ECO:0000256" key="1">
    <source>
        <dbReference type="SAM" id="Phobius"/>
    </source>
</evidence>
<evidence type="ECO:0000313" key="3">
    <source>
        <dbReference type="Proteomes" id="UP001301797"/>
    </source>
</evidence>
<keyword evidence="3" id="KW-1185">Reference proteome</keyword>
<keyword evidence="1" id="KW-0812">Transmembrane</keyword>
<name>A0AA97FBU8_9EURY</name>
<dbReference type="InterPro" id="IPR036700">
    <property type="entry name" value="BOBF_sf"/>
</dbReference>
<dbReference type="SUPFAM" id="SSF101756">
    <property type="entry name" value="Hypothetical protein YgiW"/>
    <property type="match status" value="1"/>
</dbReference>
<dbReference type="Proteomes" id="UP001301797">
    <property type="component" value="Chromosome"/>
</dbReference>
<proteinExistence type="predicted"/>
<sequence length="171" mass="19464">MKIKNRNVRISIINIFVVGMLALFLISYFVSTGDLSFFLLGIVLLVLMLLIPLMLNYMSQDQYAGLIPIYESEAKDTRIKNINSSMIGNIVRIEGVVERVLFKSLNRPQYLVADKSGEISVKMFTTPIEDADKDDVVEVYGQIIKRYIFVGDPVINAVIIRKLDRKSDQKK</sequence>
<organism evidence="2 3">
    <name type="scientific">Methanochimaera problematica</name>
    <dbReference type="NCBI Taxonomy" id="2609417"/>
    <lineage>
        <taxon>Archaea</taxon>
        <taxon>Methanobacteriati</taxon>
        <taxon>Methanobacteriota</taxon>
        <taxon>Stenosarchaea group</taxon>
        <taxon>Methanomicrobia</taxon>
        <taxon>Methanomicrobiales</taxon>
        <taxon>Methanomicrobiaceae</taxon>
        <taxon>Methanochimaera</taxon>
    </lineage>
</organism>
<dbReference type="AlphaFoldDB" id="A0AA97FBU8"/>
<dbReference type="GeneID" id="85229621"/>
<dbReference type="InterPro" id="IPR012340">
    <property type="entry name" value="NA-bd_OB-fold"/>
</dbReference>
<feature type="transmembrane region" description="Helical" evidence="1">
    <location>
        <begin position="36"/>
        <end position="55"/>
    </location>
</feature>
<gene>
    <name evidence="2" type="ORF">F1737_05540</name>
</gene>
<dbReference type="EMBL" id="CP043875">
    <property type="protein sequence ID" value="WOF16207.1"/>
    <property type="molecule type" value="Genomic_DNA"/>
</dbReference>